<protein>
    <submittedName>
        <fullName evidence="3">Putative, predicted membrane protein (TMS9)</fullName>
    </submittedName>
</protein>
<name>A0A086ZN09_9BIFI</name>
<evidence type="ECO:0000256" key="2">
    <source>
        <dbReference type="SAM" id="SignalP"/>
    </source>
</evidence>
<dbReference type="InterPro" id="IPR018674">
    <property type="entry name" value="DUF2142_membrane"/>
</dbReference>
<proteinExistence type="predicted"/>
<feature type="signal peptide" evidence="2">
    <location>
        <begin position="1"/>
        <end position="27"/>
    </location>
</feature>
<sequence>MFRTPQWLFLVLSVAVMLCLAILTPVAAGPDEPTHLYRMQQIGDGQLLSETVTESWDSLDRTIGHAYTEDTSEKTLTDQGGYIDSGFKQYVSTNYWRLRVQGDKHFAFPFWVDEQRPEDTVSGQKQAAVFSNTVTNSPFLYMPQIIGYKIASVATRSVQWRVVAARIGGVLLYCLAWSAAIAMTPVGKWLFAAVGLLPSILVVNSCVTADTMTIAVCVLFVAAVLRLSLCDKPATWRELIFTGVLGVLLGFVKMTYFPLIVLLLLVPLLNRNMRTCRVAAVWGVSMAVGAACFLLWYAAVDSVNSGLMFARATDPDAQKAFVLSHPWRYCKMLLTLAAGMDVLNVNSYNAVMDQSVRWRASWLAVLLLLIAVCTAVRDFARYSWRKRLCLCGACIGLFVICSVLVATALYMYWDVPGNALISGVQARYFLPILVPLLLAIVALIPPPRQPEVDERYESSALAESGVPVFTVALIIWLVLMMVMFSNLMHFYYGLSLFMVF</sequence>
<evidence type="ECO:0000256" key="1">
    <source>
        <dbReference type="SAM" id="Phobius"/>
    </source>
</evidence>
<evidence type="ECO:0000313" key="3">
    <source>
        <dbReference type="EMBL" id="KFI47909.1"/>
    </source>
</evidence>
<dbReference type="STRING" id="1437608.GCA_000771645_00753"/>
<gene>
    <name evidence="3" type="ORF">BBIA_0041</name>
</gene>
<feature type="transmembrane region" description="Helical" evidence="1">
    <location>
        <begin position="194"/>
        <end position="227"/>
    </location>
</feature>
<feature type="transmembrane region" description="Helical" evidence="1">
    <location>
        <begin position="425"/>
        <end position="445"/>
    </location>
</feature>
<dbReference type="Proteomes" id="UP000029108">
    <property type="component" value="Unassembled WGS sequence"/>
</dbReference>
<feature type="chain" id="PRO_5039010976" evidence="2">
    <location>
        <begin position="28"/>
        <end position="500"/>
    </location>
</feature>
<feature type="transmembrane region" description="Helical" evidence="1">
    <location>
        <begin position="388"/>
        <end position="413"/>
    </location>
</feature>
<keyword evidence="1" id="KW-0472">Membrane</keyword>
<keyword evidence="1" id="KW-1133">Transmembrane helix</keyword>
<feature type="transmembrane region" description="Helical" evidence="1">
    <location>
        <begin position="239"/>
        <end position="266"/>
    </location>
</feature>
<comment type="caution">
    <text evidence="3">The sequence shown here is derived from an EMBL/GenBank/DDBJ whole genome shotgun (WGS) entry which is preliminary data.</text>
</comment>
<evidence type="ECO:0000313" key="4">
    <source>
        <dbReference type="Proteomes" id="UP000029108"/>
    </source>
</evidence>
<feature type="transmembrane region" description="Helical" evidence="1">
    <location>
        <begin position="163"/>
        <end position="182"/>
    </location>
</feature>
<dbReference type="AlphaFoldDB" id="A0A086ZN09"/>
<feature type="transmembrane region" description="Helical" evidence="1">
    <location>
        <begin position="358"/>
        <end position="376"/>
    </location>
</feature>
<keyword evidence="1" id="KW-0812">Transmembrane</keyword>
<reference evidence="3 4" key="1">
    <citation type="submission" date="2014-03" db="EMBL/GenBank/DDBJ databases">
        <title>Genomics of Bifidobacteria.</title>
        <authorList>
            <person name="Ventura M."/>
            <person name="Milani C."/>
            <person name="Lugli G.A."/>
        </authorList>
    </citation>
    <scope>NUCLEOTIDE SEQUENCE [LARGE SCALE GENOMIC DNA]</scope>
    <source>
        <strain evidence="3 4">DSM 23969</strain>
    </source>
</reference>
<dbReference type="eggNOG" id="COG4713">
    <property type="taxonomic scope" value="Bacteria"/>
</dbReference>
<feature type="transmembrane region" description="Helical" evidence="1">
    <location>
        <begin position="278"/>
        <end position="299"/>
    </location>
</feature>
<dbReference type="Pfam" id="PF09913">
    <property type="entry name" value="DUF2142"/>
    <property type="match status" value="1"/>
</dbReference>
<dbReference type="EMBL" id="JGYN01000030">
    <property type="protein sequence ID" value="KFI47909.1"/>
    <property type="molecule type" value="Genomic_DNA"/>
</dbReference>
<keyword evidence="2" id="KW-0732">Signal</keyword>
<accession>A0A086ZN09</accession>
<keyword evidence="4" id="KW-1185">Reference proteome</keyword>
<organism evidence="3 4">
    <name type="scientific">Bifidobacterium biavatii DSM 23969</name>
    <dbReference type="NCBI Taxonomy" id="1437608"/>
    <lineage>
        <taxon>Bacteria</taxon>
        <taxon>Bacillati</taxon>
        <taxon>Actinomycetota</taxon>
        <taxon>Actinomycetes</taxon>
        <taxon>Bifidobacteriales</taxon>
        <taxon>Bifidobacteriaceae</taxon>
        <taxon>Bifidobacterium</taxon>
    </lineage>
</organism>
<feature type="transmembrane region" description="Helical" evidence="1">
    <location>
        <begin position="466"/>
        <end position="492"/>
    </location>
</feature>